<protein>
    <submittedName>
        <fullName evidence="1">Phage gp16-like protein</fullName>
    </submittedName>
</protein>
<comment type="caution">
    <text evidence="1">The sequence shown here is derived from an EMBL/GenBank/DDBJ whole genome shotgun (WGS) entry which is preliminary data.</text>
</comment>
<dbReference type="Pfam" id="PF06252">
    <property type="entry name" value="GemA"/>
    <property type="match status" value="1"/>
</dbReference>
<organism evidence="1 2">
    <name type="scientific">Sphingobium lignivorans</name>
    <dbReference type="NCBI Taxonomy" id="2735886"/>
    <lineage>
        <taxon>Bacteria</taxon>
        <taxon>Pseudomonadati</taxon>
        <taxon>Pseudomonadota</taxon>
        <taxon>Alphaproteobacteria</taxon>
        <taxon>Sphingomonadales</taxon>
        <taxon>Sphingomonadaceae</taxon>
        <taxon>Sphingobium</taxon>
    </lineage>
</organism>
<dbReference type="InterPro" id="IPR009363">
    <property type="entry name" value="Phage_Mu_Gp16"/>
</dbReference>
<evidence type="ECO:0000313" key="2">
    <source>
        <dbReference type="Proteomes" id="UP001138540"/>
    </source>
</evidence>
<reference evidence="1 2" key="1">
    <citation type="submission" date="2020-08" db="EMBL/GenBank/DDBJ databases">
        <title>Exploring microbial biodiversity for novel pathways involved in the catabolism of aromatic compounds derived from lignin.</title>
        <authorList>
            <person name="Elkins J."/>
        </authorList>
    </citation>
    <scope>NUCLEOTIDE SEQUENCE [LARGE SCALE GENOMIC DNA]</scope>
    <source>
        <strain evidence="1 2">B1D3A</strain>
    </source>
</reference>
<sequence>MTRAVAARFDPSTQHRRSLIAKVHVARKELALDDDTYRAVLAEVTGRTSAADCDEAQLVALVDHFRQRGFGPKVRRAGAARADHPSARKARALWISLHQLGVVHNASEHALEAFAARQLGCERMAWARQSECYRLIEALKAMAERAGWAQRGPDGEALRLEALHEGLCMAILGKLKAAGVAPKTMTLSSAIFAFGGIRPGAPWGIDSYPAIAASFGEWLRRAGQSTGEA</sequence>
<evidence type="ECO:0000313" key="1">
    <source>
        <dbReference type="EMBL" id="MBB5987411.1"/>
    </source>
</evidence>
<dbReference type="Proteomes" id="UP001138540">
    <property type="component" value="Unassembled WGS sequence"/>
</dbReference>
<dbReference type="EMBL" id="JACHKA010000001">
    <property type="protein sequence ID" value="MBB5987411.1"/>
    <property type="molecule type" value="Genomic_DNA"/>
</dbReference>
<dbReference type="RefSeq" id="WP_184155923.1">
    <property type="nucleotide sequence ID" value="NZ_JACHKA010000001.1"/>
</dbReference>
<keyword evidence="2" id="KW-1185">Reference proteome</keyword>
<accession>A0ABR6NJX2</accession>
<proteinExistence type="predicted"/>
<name>A0ABR6NJX2_9SPHN</name>
<gene>
    <name evidence="1" type="ORF">HNP60_003385</name>
</gene>